<comment type="caution">
    <text evidence="4">The sequence shown here is derived from an EMBL/GenBank/DDBJ whole genome shotgun (WGS) entry which is preliminary data.</text>
</comment>
<dbReference type="Gene3D" id="3.60.40.10">
    <property type="entry name" value="PPM-type phosphatase domain"/>
    <property type="match status" value="1"/>
</dbReference>
<dbReference type="InterPro" id="IPR036457">
    <property type="entry name" value="PPM-type-like_dom_sf"/>
</dbReference>
<evidence type="ECO:0000259" key="3">
    <source>
        <dbReference type="PROSITE" id="PS50110"/>
    </source>
</evidence>
<evidence type="ECO:0000313" key="5">
    <source>
        <dbReference type="Proteomes" id="UP000320184"/>
    </source>
</evidence>
<keyword evidence="2" id="KW-0597">Phosphoprotein</keyword>
<feature type="domain" description="Response regulatory" evidence="3">
    <location>
        <begin position="5"/>
        <end position="120"/>
    </location>
</feature>
<name>A0A538SIQ5_UNCEI</name>
<sequence length="376" mass="41452">MGRARILVVDDESGMLRSMERVLAPQHEVKGVRTPAHALEVAAGFEPDLAILDIRMPEMDGFSLMGELKARHPGIDVILMTGSVNEPDARLIRALREKAFYFIHKPFERDVLLTLVHRCLEVRRLAEENRRHVRRLEDELDAARSFQLSLLPEDSGRAGPLVIAARYLPCVELCGDFYDYAAAGEDDATLIVTDVSGHGASAAMLTGMIKLAFRSAAEEDYAPASVVRRISESLPLLGERHFITAICVRVRGHLRRLEYANAGHPPGFLIGANGAIVALESTGPIVHTALHGRDWEERMLSFSEADRLFLYTDGLTEAASLTEHYGRERLEAELGRSHDGGADLVDSVLDSVTAFRAGRPQDDDVAVVVARPVFEE</sequence>
<protein>
    <submittedName>
        <fullName evidence="4">Response regulator</fullName>
    </submittedName>
</protein>
<accession>A0A538SIQ5</accession>
<dbReference type="Pfam" id="PF07228">
    <property type="entry name" value="SpoIIE"/>
    <property type="match status" value="1"/>
</dbReference>
<evidence type="ECO:0000313" key="4">
    <source>
        <dbReference type="EMBL" id="TMQ51251.1"/>
    </source>
</evidence>
<dbReference type="SMART" id="SM00448">
    <property type="entry name" value="REC"/>
    <property type="match status" value="1"/>
</dbReference>
<evidence type="ECO:0000256" key="1">
    <source>
        <dbReference type="ARBA" id="ARBA00022801"/>
    </source>
</evidence>
<dbReference type="SUPFAM" id="SSF81606">
    <property type="entry name" value="PP2C-like"/>
    <property type="match status" value="1"/>
</dbReference>
<dbReference type="PANTHER" id="PTHR43156:SF2">
    <property type="entry name" value="STAGE II SPORULATION PROTEIN E"/>
    <property type="match status" value="1"/>
</dbReference>
<feature type="modified residue" description="4-aspartylphosphate" evidence="2">
    <location>
        <position position="53"/>
    </location>
</feature>
<dbReference type="SUPFAM" id="SSF52172">
    <property type="entry name" value="CheY-like"/>
    <property type="match status" value="1"/>
</dbReference>
<dbReference type="Gene3D" id="3.40.50.2300">
    <property type="match status" value="1"/>
</dbReference>
<dbReference type="GO" id="GO:0000160">
    <property type="term" value="P:phosphorelay signal transduction system"/>
    <property type="evidence" value="ECO:0007669"/>
    <property type="project" value="InterPro"/>
</dbReference>
<keyword evidence="1" id="KW-0378">Hydrolase</keyword>
<dbReference type="AlphaFoldDB" id="A0A538SIQ5"/>
<dbReference type="Proteomes" id="UP000320184">
    <property type="component" value="Unassembled WGS sequence"/>
</dbReference>
<dbReference type="PROSITE" id="PS50110">
    <property type="entry name" value="RESPONSE_REGULATORY"/>
    <property type="match status" value="1"/>
</dbReference>
<dbReference type="SMART" id="SM00331">
    <property type="entry name" value="PP2C_SIG"/>
    <property type="match status" value="1"/>
</dbReference>
<dbReference type="InterPro" id="IPR001789">
    <property type="entry name" value="Sig_transdc_resp-reg_receiver"/>
</dbReference>
<organism evidence="4 5">
    <name type="scientific">Eiseniibacteriota bacterium</name>
    <dbReference type="NCBI Taxonomy" id="2212470"/>
    <lineage>
        <taxon>Bacteria</taxon>
        <taxon>Candidatus Eiseniibacteriota</taxon>
    </lineage>
</organism>
<gene>
    <name evidence="4" type="ORF">E6K73_06260</name>
</gene>
<dbReference type="EMBL" id="VBOT01000076">
    <property type="protein sequence ID" value="TMQ51251.1"/>
    <property type="molecule type" value="Genomic_DNA"/>
</dbReference>
<dbReference type="InterPro" id="IPR011006">
    <property type="entry name" value="CheY-like_superfamily"/>
</dbReference>
<dbReference type="InterPro" id="IPR001932">
    <property type="entry name" value="PPM-type_phosphatase-like_dom"/>
</dbReference>
<proteinExistence type="predicted"/>
<dbReference type="GO" id="GO:0016791">
    <property type="term" value="F:phosphatase activity"/>
    <property type="evidence" value="ECO:0007669"/>
    <property type="project" value="TreeGrafter"/>
</dbReference>
<dbReference type="InterPro" id="IPR052016">
    <property type="entry name" value="Bact_Sigma-Reg"/>
</dbReference>
<reference evidence="4 5" key="1">
    <citation type="journal article" date="2019" name="Nat. Microbiol.">
        <title>Mediterranean grassland soil C-N compound turnover is dependent on rainfall and depth, and is mediated by genomically divergent microorganisms.</title>
        <authorList>
            <person name="Diamond S."/>
            <person name="Andeer P.F."/>
            <person name="Li Z."/>
            <person name="Crits-Christoph A."/>
            <person name="Burstein D."/>
            <person name="Anantharaman K."/>
            <person name="Lane K.R."/>
            <person name="Thomas B.C."/>
            <person name="Pan C."/>
            <person name="Northen T.R."/>
            <person name="Banfield J.F."/>
        </authorList>
    </citation>
    <scope>NUCLEOTIDE SEQUENCE [LARGE SCALE GENOMIC DNA]</scope>
    <source>
        <strain evidence="4">WS_3</strain>
    </source>
</reference>
<dbReference type="PANTHER" id="PTHR43156">
    <property type="entry name" value="STAGE II SPORULATION PROTEIN E-RELATED"/>
    <property type="match status" value="1"/>
</dbReference>
<evidence type="ECO:0000256" key="2">
    <source>
        <dbReference type="PROSITE-ProRule" id="PRU00169"/>
    </source>
</evidence>
<dbReference type="Pfam" id="PF00072">
    <property type="entry name" value="Response_reg"/>
    <property type="match status" value="1"/>
</dbReference>